<dbReference type="InterPro" id="IPR011048">
    <property type="entry name" value="Haem_d1_sf"/>
</dbReference>
<dbReference type="InterPro" id="IPR019405">
    <property type="entry name" value="Lactonase_7-beta_prop"/>
</dbReference>
<sequence length="352" mass="38871">MGTHAVEVVVVGSYMSSDEEAIQVLRFDSQTGSLEYFTGISGIEAPSYLTMNSTGERLYAVSEVEEGELVAYGFDKEEKKLQEINRQSTKGAAPCFVSLDPSEHYVFTVNYLGGNVLAFPIEDKGSVGPIMDSITHSGHSVHAERQEAPHPHTIVTVPATRDQLVTDLGTDHVYIYRNEAEDGKHHWILNDQIEATPGSGPRHVAFHPNKRLIYILHELNSTIAVYAVDDQEHFHLLDTISTLPKGFDEENTAADIHLSPDGRFLYASNRGHDSIVTFNISENGKLENKVFTPTLGKTPRNFLITPSGKHLLVANQDSDSIVVMDINDEGVPVANGHTYTIKKPVCLSYKKL</sequence>
<dbReference type="GO" id="GO:0005829">
    <property type="term" value="C:cytosol"/>
    <property type="evidence" value="ECO:0007669"/>
    <property type="project" value="TreeGrafter"/>
</dbReference>
<protein>
    <submittedName>
        <fullName evidence="2">6-phosphogluconolactonase</fullName>
    </submittedName>
</protein>
<dbReference type="InterPro" id="IPR050282">
    <property type="entry name" value="Cycloisomerase_2"/>
</dbReference>
<evidence type="ECO:0000313" key="2">
    <source>
        <dbReference type="EMBL" id="GGE26305.1"/>
    </source>
</evidence>
<dbReference type="Pfam" id="PF10282">
    <property type="entry name" value="Lactonase"/>
    <property type="match status" value="1"/>
</dbReference>
<gene>
    <name evidence="2" type="ORF">GCM10011391_00820</name>
</gene>
<dbReference type="PANTHER" id="PTHR30344:SF1">
    <property type="entry name" value="6-PHOSPHOGLUCONOLACTONASE"/>
    <property type="match status" value="1"/>
</dbReference>
<dbReference type="PANTHER" id="PTHR30344">
    <property type="entry name" value="6-PHOSPHOGLUCONOLACTONASE-RELATED"/>
    <property type="match status" value="1"/>
</dbReference>
<comment type="caution">
    <text evidence="2">The sequence shown here is derived from an EMBL/GenBank/DDBJ whole genome shotgun (WGS) entry which is preliminary data.</text>
</comment>
<name>A0A8J2VIM9_9BACL</name>
<accession>A0A8J2VIM9</accession>
<evidence type="ECO:0000313" key="3">
    <source>
        <dbReference type="Proteomes" id="UP000628775"/>
    </source>
</evidence>
<proteinExistence type="inferred from homology"/>
<comment type="similarity">
    <text evidence="1">Belongs to the cycloisomerase 2 family.</text>
</comment>
<reference evidence="2" key="1">
    <citation type="journal article" date="2014" name="Int. J. Syst. Evol. Microbiol.">
        <title>Complete genome sequence of Corynebacterium casei LMG S-19264T (=DSM 44701T), isolated from a smear-ripened cheese.</title>
        <authorList>
            <consortium name="US DOE Joint Genome Institute (JGI-PGF)"/>
            <person name="Walter F."/>
            <person name="Albersmeier A."/>
            <person name="Kalinowski J."/>
            <person name="Ruckert C."/>
        </authorList>
    </citation>
    <scope>NUCLEOTIDE SEQUENCE</scope>
    <source>
        <strain evidence="2">CGMCC 1.15371</strain>
    </source>
</reference>
<organism evidence="2 3">
    <name type="scientific">Pullulanibacillus camelliae</name>
    <dbReference type="NCBI Taxonomy" id="1707096"/>
    <lineage>
        <taxon>Bacteria</taxon>
        <taxon>Bacillati</taxon>
        <taxon>Bacillota</taxon>
        <taxon>Bacilli</taxon>
        <taxon>Bacillales</taxon>
        <taxon>Sporolactobacillaceae</taxon>
        <taxon>Pullulanibacillus</taxon>
    </lineage>
</organism>
<dbReference type="SUPFAM" id="SSF51004">
    <property type="entry name" value="C-terminal (heme d1) domain of cytochrome cd1-nitrite reductase"/>
    <property type="match status" value="1"/>
</dbReference>
<dbReference type="InterPro" id="IPR015943">
    <property type="entry name" value="WD40/YVTN_repeat-like_dom_sf"/>
</dbReference>
<dbReference type="EMBL" id="BMIR01000001">
    <property type="protein sequence ID" value="GGE26305.1"/>
    <property type="molecule type" value="Genomic_DNA"/>
</dbReference>
<evidence type="ECO:0000256" key="1">
    <source>
        <dbReference type="ARBA" id="ARBA00005564"/>
    </source>
</evidence>
<dbReference type="Proteomes" id="UP000628775">
    <property type="component" value="Unassembled WGS sequence"/>
</dbReference>
<keyword evidence="3" id="KW-1185">Reference proteome</keyword>
<reference evidence="2" key="2">
    <citation type="submission" date="2020-09" db="EMBL/GenBank/DDBJ databases">
        <authorList>
            <person name="Sun Q."/>
            <person name="Zhou Y."/>
        </authorList>
    </citation>
    <scope>NUCLEOTIDE SEQUENCE</scope>
    <source>
        <strain evidence="2">CGMCC 1.15371</strain>
    </source>
</reference>
<dbReference type="RefSeq" id="WP_188687757.1">
    <property type="nucleotide sequence ID" value="NZ_BMIR01000001.1"/>
</dbReference>
<dbReference type="GO" id="GO:0017057">
    <property type="term" value="F:6-phosphogluconolactonase activity"/>
    <property type="evidence" value="ECO:0007669"/>
    <property type="project" value="TreeGrafter"/>
</dbReference>
<dbReference type="AlphaFoldDB" id="A0A8J2VIM9"/>
<dbReference type="Gene3D" id="2.130.10.10">
    <property type="entry name" value="YVTN repeat-like/Quinoprotein amine dehydrogenase"/>
    <property type="match status" value="1"/>
</dbReference>